<keyword evidence="7" id="KW-1015">Disulfide bond</keyword>
<dbReference type="InterPro" id="IPR014729">
    <property type="entry name" value="Rossmann-like_a/b/a_fold"/>
</dbReference>
<dbReference type="Gene3D" id="2.40.30.10">
    <property type="entry name" value="Translation factors"/>
    <property type="match status" value="1"/>
</dbReference>
<dbReference type="KEGG" id="cgo:Corgl_0622"/>
<dbReference type="HOGENOM" id="CLU_035188_0_0_11"/>
<reference evidence="13" key="1">
    <citation type="journal article" date="2013" name="Stand. Genomic Sci.">
        <title>Complete genome sequence of Coriobacterium glomerans type strain (PW2(T)) from the midgut of Pyrrhocoris apterus L. (red soldier bug).</title>
        <authorList>
            <person name="Stackebrandt E."/>
            <person name="Zeytun A."/>
            <person name="Lapidus A."/>
            <person name="Nolan M."/>
            <person name="Lucas S."/>
            <person name="Hammon N."/>
            <person name="Deshpande S."/>
            <person name="Cheng J.F."/>
            <person name="Tapia R."/>
            <person name="Goodwin L.A."/>
            <person name="Pitluck S."/>
            <person name="Liolios K."/>
            <person name="Pagani I."/>
            <person name="Ivanova N."/>
            <person name="Mavromatis K."/>
            <person name="Mikhailova N."/>
            <person name="Huntemann M."/>
            <person name="Pati A."/>
            <person name="Chen A."/>
            <person name="Palaniappan K."/>
            <person name="Chang Y.J."/>
            <person name="Land M."/>
            <person name="Hauser L."/>
            <person name="Rohde M."/>
            <person name="Pukall R."/>
            <person name="Goker M."/>
            <person name="Detter J.C."/>
            <person name="Woyke T."/>
            <person name="Bristow J."/>
            <person name="Eisen J.A."/>
            <person name="Markowitz V."/>
            <person name="Hugenholtz P."/>
            <person name="Kyrpides N.C."/>
            <person name="Klenk H.P."/>
        </authorList>
    </citation>
    <scope>NUCLEOTIDE SEQUENCE</scope>
    <source>
        <strain evidence="13">ATCC 49209 / DSM 20642 / JCM 10262 / PW2</strain>
    </source>
</reference>
<dbReference type="Pfam" id="PF20259">
    <property type="entry name" value="tRNA_Me_trans_M"/>
    <property type="match status" value="1"/>
</dbReference>
<dbReference type="GO" id="GO:0008168">
    <property type="term" value="F:methyltransferase activity"/>
    <property type="evidence" value="ECO:0007669"/>
    <property type="project" value="UniProtKB-KW"/>
</dbReference>
<dbReference type="GO" id="GO:0000049">
    <property type="term" value="F:tRNA binding"/>
    <property type="evidence" value="ECO:0007669"/>
    <property type="project" value="UniProtKB-KW"/>
</dbReference>
<evidence type="ECO:0000313" key="12">
    <source>
        <dbReference type="EMBL" id="AEB06736.1"/>
    </source>
</evidence>
<keyword evidence="3 9" id="KW-0819">tRNA processing</keyword>
<dbReference type="PANTHER" id="PTHR11933">
    <property type="entry name" value="TRNA 5-METHYLAMINOMETHYL-2-THIOURIDYLATE -METHYLTRANSFERASE"/>
    <property type="match status" value="1"/>
</dbReference>
<dbReference type="OrthoDB" id="9800696at2"/>
<feature type="active site" description="Nucleophile" evidence="9">
    <location>
        <position position="105"/>
    </location>
</feature>
<evidence type="ECO:0000256" key="7">
    <source>
        <dbReference type="ARBA" id="ARBA00023157"/>
    </source>
</evidence>
<keyword evidence="5 9" id="KW-0067">ATP-binding</keyword>
<dbReference type="eggNOG" id="COG0482">
    <property type="taxonomic scope" value="Bacteria"/>
</dbReference>
<comment type="caution">
    <text evidence="9">Lacks conserved residue(s) required for the propagation of feature annotation.</text>
</comment>
<comment type="function">
    <text evidence="9">Catalyzes the 2-thiolation of uridine at the wobble position (U34) of tRNA, leading to the formation of s(2)U34.</text>
</comment>
<feature type="site" description="Interaction with tRNA" evidence="9">
    <location>
        <position position="359"/>
    </location>
</feature>
<evidence type="ECO:0000256" key="1">
    <source>
        <dbReference type="ARBA" id="ARBA00022555"/>
    </source>
</evidence>
<sequence length="380" mass="41994">MTRKQSVLVAMSGGVDSSVAAHLLLERGYTCIGATMSLYDETTMGRDPEGICGCADDVADARAVCARLGIEHRVFDFKDLFERRVIDRFVEQYLSGRTPNPCADCNRALKFGALLDRALEIGCDFIATGHYARIETREDSEEGTGEGARLLRCATDISKDQSYMLYSLGQERLRRVLLPLGELIKSRDVRRIAREQGFPNARKKDSQGICFIADRDFADFIERRVGAALPAGDILDGTGAVLGRHRGAIRYTIGQRKGLGVAAGHPLFVTALDARCNTVTLGEQRELRADALIAEGWIWTMPAEEMEHRLAREREQGLHVLARTRYHQRAQAARMSRLGRDDLMRIVFDEAQYAIAPGQAVVVYDDDIVLGGGTVRSTAG</sequence>
<keyword evidence="2 9" id="KW-0808">Transferase</keyword>
<evidence type="ECO:0000256" key="3">
    <source>
        <dbReference type="ARBA" id="ARBA00022694"/>
    </source>
</evidence>
<evidence type="ECO:0000256" key="6">
    <source>
        <dbReference type="ARBA" id="ARBA00022884"/>
    </source>
</evidence>
<dbReference type="PANTHER" id="PTHR11933:SF5">
    <property type="entry name" value="MITOCHONDRIAL TRNA-SPECIFIC 2-THIOURIDYLASE 1"/>
    <property type="match status" value="1"/>
</dbReference>
<dbReference type="STRING" id="700015.Corgl_0622"/>
<comment type="similarity">
    <text evidence="9">Belongs to the MnmA/TRMU family.</text>
</comment>
<dbReference type="Pfam" id="PF20258">
    <property type="entry name" value="tRNA_Me_trans_C"/>
    <property type="match status" value="1"/>
</dbReference>
<evidence type="ECO:0000259" key="10">
    <source>
        <dbReference type="Pfam" id="PF20258"/>
    </source>
</evidence>
<dbReference type="NCBIfam" id="TIGR00420">
    <property type="entry name" value="trmU"/>
    <property type="match status" value="1"/>
</dbReference>
<keyword evidence="4 9" id="KW-0547">Nucleotide-binding</keyword>
<name>F2NBK0_CORGP</name>
<dbReference type="GO" id="GO:0005524">
    <property type="term" value="F:ATP binding"/>
    <property type="evidence" value="ECO:0007669"/>
    <property type="project" value="UniProtKB-KW"/>
</dbReference>
<evidence type="ECO:0000259" key="11">
    <source>
        <dbReference type="Pfam" id="PF20259"/>
    </source>
</evidence>
<dbReference type="GO" id="GO:0002143">
    <property type="term" value="P:tRNA wobble position uridine thiolation"/>
    <property type="evidence" value="ECO:0007669"/>
    <property type="project" value="TreeGrafter"/>
</dbReference>
<dbReference type="Pfam" id="PF03054">
    <property type="entry name" value="tRNA_Me_trans"/>
    <property type="match status" value="1"/>
</dbReference>
<keyword evidence="9" id="KW-0963">Cytoplasm</keyword>
<dbReference type="GO" id="GO:0005737">
    <property type="term" value="C:cytoplasm"/>
    <property type="evidence" value="ECO:0007669"/>
    <property type="project" value="UniProtKB-SubCell"/>
</dbReference>
<dbReference type="EC" id="2.8.1.13" evidence="9"/>
<evidence type="ECO:0000256" key="9">
    <source>
        <dbReference type="HAMAP-Rule" id="MF_00144"/>
    </source>
</evidence>
<dbReference type="InterPro" id="IPR046884">
    <property type="entry name" value="MnmA-like_central"/>
</dbReference>
<dbReference type="InterPro" id="IPR023382">
    <property type="entry name" value="MnmA-like_central_sf"/>
</dbReference>
<dbReference type="RefSeq" id="WP_013708479.1">
    <property type="nucleotide sequence ID" value="NC_015389.1"/>
</dbReference>
<feature type="domain" description="tRNA-specific 2-thiouridylase MnmA-like C-terminal" evidence="10">
    <location>
        <begin position="293"/>
        <end position="375"/>
    </location>
</feature>
<dbReference type="Proteomes" id="UP000006851">
    <property type="component" value="Chromosome"/>
</dbReference>
<evidence type="ECO:0000256" key="5">
    <source>
        <dbReference type="ARBA" id="ARBA00022840"/>
    </source>
</evidence>
<dbReference type="Gene3D" id="2.30.30.280">
    <property type="entry name" value="Adenine nucleotide alpha hydrolases-like domains"/>
    <property type="match status" value="1"/>
</dbReference>
<dbReference type="HAMAP" id="MF_00144">
    <property type="entry name" value="tRNA_thiouridyl_MnmA"/>
    <property type="match status" value="1"/>
</dbReference>
<proteinExistence type="inferred from homology"/>
<dbReference type="InterPro" id="IPR046885">
    <property type="entry name" value="MnmA-like_C"/>
</dbReference>
<dbReference type="EMBL" id="CP002628">
    <property type="protein sequence ID" value="AEB06736.1"/>
    <property type="molecule type" value="Genomic_DNA"/>
</dbReference>
<evidence type="ECO:0000256" key="2">
    <source>
        <dbReference type="ARBA" id="ARBA00022679"/>
    </source>
</evidence>
<accession>F2NBK0</accession>
<dbReference type="SUPFAM" id="SSF52402">
    <property type="entry name" value="Adenine nucleotide alpha hydrolases-like"/>
    <property type="match status" value="1"/>
</dbReference>
<comment type="subcellular location">
    <subcellularLocation>
        <location evidence="9">Cytoplasm</location>
    </subcellularLocation>
</comment>
<dbReference type="CDD" id="cd01998">
    <property type="entry name" value="MnmA_TRMU-like"/>
    <property type="match status" value="1"/>
</dbReference>
<dbReference type="GO" id="GO:0103016">
    <property type="term" value="F:tRNA-uridine 2-sulfurtransferase activity"/>
    <property type="evidence" value="ECO:0007669"/>
    <property type="project" value="UniProtKB-EC"/>
</dbReference>
<feature type="active site" description="Cysteine persulfide intermediate" evidence="9">
    <location>
        <position position="210"/>
    </location>
</feature>
<evidence type="ECO:0000313" key="13">
    <source>
        <dbReference type="Proteomes" id="UP000006851"/>
    </source>
</evidence>
<keyword evidence="1 9" id="KW-0820">tRNA-binding</keyword>
<dbReference type="NCBIfam" id="NF001138">
    <property type="entry name" value="PRK00143.1"/>
    <property type="match status" value="1"/>
</dbReference>
<evidence type="ECO:0000256" key="8">
    <source>
        <dbReference type="ARBA" id="ARBA00051542"/>
    </source>
</evidence>
<feature type="binding site" evidence="9">
    <location>
        <begin position="10"/>
        <end position="17"/>
    </location>
    <ligand>
        <name>ATP</name>
        <dbReference type="ChEBI" id="CHEBI:30616"/>
    </ligand>
</feature>
<keyword evidence="6 9" id="KW-0694">RNA-binding</keyword>
<keyword evidence="13" id="KW-1185">Reference proteome</keyword>
<feature type="binding site" evidence="9">
    <location>
        <position position="36"/>
    </location>
    <ligand>
        <name>ATP</name>
        <dbReference type="ChEBI" id="CHEBI:30616"/>
    </ligand>
</feature>
<protein>
    <recommendedName>
        <fullName evidence="9">tRNA-specific 2-thiouridylase MnmA</fullName>
        <ecNumber evidence="9">2.8.1.13</ecNumber>
    </recommendedName>
</protein>
<organism evidence="12 13">
    <name type="scientific">Coriobacterium glomerans (strain ATCC 49209 / DSM 20642 / JCM 10262 / PW2)</name>
    <dbReference type="NCBI Taxonomy" id="700015"/>
    <lineage>
        <taxon>Bacteria</taxon>
        <taxon>Bacillati</taxon>
        <taxon>Actinomycetota</taxon>
        <taxon>Coriobacteriia</taxon>
        <taxon>Coriobacteriales</taxon>
        <taxon>Coriobacteriaceae</taxon>
        <taxon>Coriobacterium</taxon>
    </lineage>
</organism>
<gene>
    <name evidence="9" type="primary">mnmA</name>
    <name evidence="12" type="ordered locus">Corgl_0622</name>
</gene>
<dbReference type="AlphaFoldDB" id="F2NBK0"/>
<feature type="region of interest" description="Interaction with tRNA" evidence="9">
    <location>
        <begin position="159"/>
        <end position="161"/>
    </location>
</feature>
<dbReference type="GO" id="GO:0032259">
    <property type="term" value="P:methylation"/>
    <property type="evidence" value="ECO:0007669"/>
    <property type="project" value="UniProtKB-KW"/>
</dbReference>
<dbReference type="InterPro" id="IPR004506">
    <property type="entry name" value="MnmA-like"/>
</dbReference>
<feature type="domain" description="tRNA-specific 2-thiouridylase MnmA-like central" evidence="11">
    <location>
        <begin position="219"/>
        <end position="282"/>
    </location>
</feature>
<evidence type="ECO:0000256" key="4">
    <source>
        <dbReference type="ARBA" id="ARBA00022741"/>
    </source>
</evidence>
<feature type="site" description="Interaction with tRNA" evidence="9">
    <location>
        <position position="130"/>
    </location>
</feature>
<keyword evidence="12" id="KW-0489">Methyltransferase</keyword>
<feature type="binding site" evidence="9">
    <location>
        <position position="129"/>
    </location>
    <ligand>
        <name>ATP</name>
        <dbReference type="ChEBI" id="CHEBI:30616"/>
    </ligand>
</feature>
<comment type="catalytic activity">
    <reaction evidence="8 9">
        <text>S-sulfanyl-L-cysteinyl-[protein] + uridine(34) in tRNA + AH2 + ATP = 2-thiouridine(34) in tRNA + L-cysteinyl-[protein] + A + AMP + diphosphate + H(+)</text>
        <dbReference type="Rhea" id="RHEA:47032"/>
        <dbReference type="Rhea" id="RHEA-COMP:10131"/>
        <dbReference type="Rhea" id="RHEA-COMP:11726"/>
        <dbReference type="Rhea" id="RHEA-COMP:11727"/>
        <dbReference type="Rhea" id="RHEA-COMP:11728"/>
        <dbReference type="ChEBI" id="CHEBI:13193"/>
        <dbReference type="ChEBI" id="CHEBI:15378"/>
        <dbReference type="ChEBI" id="CHEBI:17499"/>
        <dbReference type="ChEBI" id="CHEBI:29950"/>
        <dbReference type="ChEBI" id="CHEBI:30616"/>
        <dbReference type="ChEBI" id="CHEBI:33019"/>
        <dbReference type="ChEBI" id="CHEBI:61963"/>
        <dbReference type="ChEBI" id="CHEBI:65315"/>
        <dbReference type="ChEBI" id="CHEBI:87170"/>
        <dbReference type="ChEBI" id="CHEBI:456215"/>
        <dbReference type="EC" id="2.8.1.13"/>
    </reaction>
</comment>
<dbReference type="Gene3D" id="3.40.50.620">
    <property type="entry name" value="HUPs"/>
    <property type="match status" value="1"/>
</dbReference>
<feature type="region of interest" description="Interaction with tRNA" evidence="9">
    <location>
        <begin position="325"/>
        <end position="326"/>
    </location>
</feature>